<sequence length="138" mass="15334">MMKNQELFALILKGGKVMFFPPRRPGSGKHGPGSGVPIMTGLPGLNLNLSVDHIQLLGTLAIIGLSRRPGFKEEIEQFVEFLRQVQAAAEAITVQMEAVQQQFDKAKAKVSQRQETAANRSEANPYLNPFLQHLFKFM</sequence>
<feature type="coiled-coil region" evidence="1">
    <location>
        <begin position="82"/>
        <end position="116"/>
    </location>
</feature>
<protein>
    <submittedName>
        <fullName evidence="2">Uncharacterized protein</fullName>
    </submittedName>
</protein>
<dbReference type="KEGG" id="dca:Desca_2230"/>
<gene>
    <name evidence="2" type="ordered locus">Desca_2230</name>
</gene>
<organism evidence="2 3">
    <name type="scientific">Desulfotomaculum nigrificans (strain DSM 14880 / VKM B-2319 / CO-1-SRB)</name>
    <name type="common">Desulfotomaculum carboxydivorans</name>
    <dbReference type="NCBI Taxonomy" id="868595"/>
    <lineage>
        <taxon>Bacteria</taxon>
        <taxon>Bacillati</taxon>
        <taxon>Bacillota</taxon>
        <taxon>Clostridia</taxon>
        <taxon>Eubacteriales</taxon>
        <taxon>Desulfotomaculaceae</taxon>
        <taxon>Desulfotomaculum</taxon>
    </lineage>
</organism>
<dbReference type="HOGENOM" id="CLU_2000245_0_0_9"/>
<evidence type="ECO:0000256" key="1">
    <source>
        <dbReference type="SAM" id="Coils"/>
    </source>
</evidence>
<accession>F6B2W0</accession>
<evidence type="ECO:0000313" key="2">
    <source>
        <dbReference type="EMBL" id="AEF95068.1"/>
    </source>
</evidence>
<keyword evidence="1" id="KW-0175">Coiled coil</keyword>
<proteinExistence type="predicted"/>
<dbReference type="Proteomes" id="UP000009226">
    <property type="component" value="Chromosome"/>
</dbReference>
<reference evidence="2 3" key="1">
    <citation type="submission" date="2011-05" db="EMBL/GenBank/DDBJ databases">
        <title>Complete sequence of Desulfotomaculum carboxydivorans CO-1-SRB.</title>
        <authorList>
            <consortium name="US DOE Joint Genome Institute"/>
            <person name="Lucas S."/>
            <person name="Han J."/>
            <person name="Lapidus A."/>
            <person name="Cheng J.-F."/>
            <person name="Goodwin L."/>
            <person name="Pitluck S."/>
            <person name="Peters L."/>
            <person name="Mikhailova N."/>
            <person name="Lu M."/>
            <person name="Han C."/>
            <person name="Tapia R."/>
            <person name="Land M."/>
            <person name="Hauser L."/>
            <person name="Kyrpides N."/>
            <person name="Ivanova N."/>
            <person name="Pagani I."/>
            <person name="Stams A."/>
            <person name="Plugge C."/>
            <person name="Muyzer G."/>
            <person name="Kuever J."/>
            <person name="Parshina S."/>
            <person name="Ivanova A."/>
            <person name="Nazina T."/>
            <person name="Woyke T."/>
        </authorList>
    </citation>
    <scope>NUCLEOTIDE SEQUENCE [LARGE SCALE GENOMIC DNA]</scope>
    <source>
        <strain evidence="3">DSM 14880 / VKM B-2319 / CO-1-SRB</strain>
    </source>
</reference>
<evidence type="ECO:0000313" key="3">
    <source>
        <dbReference type="Proteomes" id="UP000009226"/>
    </source>
</evidence>
<name>F6B2W0_DESCC</name>
<dbReference type="STRING" id="868595.Desca_2230"/>
<dbReference type="AlphaFoldDB" id="F6B2W0"/>
<dbReference type="EMBL" id="CP002736">
    <property type="protein sequence ID" value="AEF95068.1"/>
    <property type="molecule type" value="Genomic_DNA"/>
</dbReference>
<keyword evidence="3" id="KW-1185">Reference proteome</keyword>